<dbReference type="RefSeq" id="XP_018294666.1">
    <property type="nucleotide sequence ID" value="XM_018433706.1"/>
</dbReference>
<organism evidence="1 2">
    <name type="scientific">Phycomyces blakesleeanus (strain ATCC 8743b / DSM 1359 / FGSC 10004 / NBRC 33097 / NRRL 1555)</name>
    <dbReference type="NCBI Taxonomy" id="763407"/>
    <lineage>
        <taxon>Eukaryota</taxon>
        <taxon>Fungi</taxon>
        <taxon>Fungi incertae sedis</taxon>
        <taxon>Mucoromycota</taxon>
        <taxon>Mucoromycotina</taxon>
        <taxon>Mucoromycetes</taxon>
        <taxon>Mucorales</taxon>
        <taxon>Phycomycetaceae</taxon>
        <taxon>Phycomyces</taxon>
    </lineage>
</organism>
<name>A0A167NUD7_PHYB8</name>
<dbReference type="InParanoid" id="A0A167NUD7"/>
<accession>A0A167NUD7</accession>
<dbReference type="Proteomes" id="UP000077315">
    <property type="component" value="Unassembled WGS sequence"/>
</dbReference>
<evidence type="ECO:0000313" key="2">
    <source>
        <dbReference type="Proteomes" id="UP000077315"/>
    </source>
</evidence>
<reference evidence="2" key="1">
    <citation type="submission" date="2015-06" db="EMBL/GenBank/DDBJ databases">
        <title>Expansion of signal transduction pathways in fungi by whole-genome duplication.</title>
        <authorList>
            <consortium name="DOE Joint Genome Institute"/>
            <person name="Corrochano L.M."/>
            <person name="Kuo A."/>
            <person name="Marcet-Houben M."/>
            <person name="Polaino S."/>
            <person name="Salamov A."/>
            <person name="Villalobos J.M."/>
            <person name="Alvarez M.I."/>
            <person name="Avalos J."/>
            <person name="Benito E.P."/>
            <person name="Benoit I."/>
            <person name="Burger G."/>
            <person name="Camino L.P."/>
            <person name="Canovas D."/>
            <person name="Cerda-Olmedo E."/>
            <person name="Cheng J.-F."/>
            <person name="Dominguez A."/>
            <person name="Elias M."/>
            <person name="Eslava A.P."/>
            <person name="Glaser F."/>
            <person name="Grimwood J."/>
            <person name="Gutierrez G."/>
            <person name="Heitman J."/>
            <person name="Henrissat B."/>
            <person name="Iturriaga E.A."/>
            <person name="Lang B.F."/>
            <person name="Lavin J.L."/>
            <person name="Lee S."/>
            <person name="Li W."/>
            <person name="Lindquist E."/>
            <person name="Lopez-Garcia S."/>
            <person name="Luque E.M."/>
            <person name="Marcos A.T."/>
            <person name="Martin J."/>
            <person name="McCluskey K."/>
            <person name="Medina H.R."/>
            <person name="Miralles-Duran A."/>
            <person name="Miyazaki A."/>
            <person name="Munoz-Torres E."/>
            <person name="Oguiza J.A."/>
            <person name="Ohm R."/>
            <person name="Olmedo M."/>
            <person name="Orejas M."/>
            <person name="Ortiz-Castellanos L."/>
            <person name="Pisabarro A.G."/>
            <person name="Rodriguez-Romero J."/>
            <person name="Ruiz-Herrera J."/>
            <person name="Ruiz-Vazquez R."/>
            <person name="Sanz C."/>
            <person name="Schackwitz W."/>
            <person name="Schmutz J."/>
            <person name="Shahriari M."/>
            <person name="Shelest E."/>
            <person name="Silva-Franco F."/>
            <person name="Soanes D."/>
            <person name="Syed K."/>
            <person name="Tagua V.G."/>
            <person name="Talbot N.J."/>
            <person name="Thon M."/>
            <person name="De vries R.P."/>
            <person name="Wiebenga A."/>
            <person name="Yadav J.S."/>
            <person name="Braun E.L."/>
            <person name="Baker S."/>
            <person name="Garre V."/>
            <person name="Horwitz B."/>
            <person name="Torres-Martinez S."/>
            <person name="Idnurm A."/>
            <person name="Herrera-Estrella A."/>
            <person name="Gabaldon T."/>
            <person name="Grigoriev I.V."/>
        </authorList>
    </citation>
    <scope>NUCLEOTIDE SEQUENCE [LARGE SCALE GENOMIC DNA]</scope>
    <source>
        <strain evidence="2">NRRL 1555(-)</strain>
    </source>
</reference>
<gene>
    <name evidence="1" type="ORF">PHYBLDRAFT_157965</name>
</gene>
<dbReference type="AlphaFoldDB" id="A0A167NUD7"/>
<protein>
    <submittedName>
        <fullName evidence="1">Uncharacterized protein</fullName>
    </submittedName>
</protein>
<evidence type="ECO:0000313" key="1">
    <source>
        <dbReference type="EMBL" id="OAD76626.1"/>
    </source>
</evidence>
<dbReference type="EMBL" id="KV440975">
    <property type="protein sequence ID" value="OAD76626.1"/>
    <property type="molecule type" value="Genomic_DNA"/>
</dbReference>
<sequence length="59" mass="7163">MLIFILCQILDRKQRFWVMTKDRVLVYRTIRNRDIEIYQLFPPKRSMSAGVKCDSCPIR</sequence>
<dbReference type="GeneID" id="28994612"/>
<proteinExistence type="predicted"/>
<keyword evidence="2" id="KW-1185">Reference proteome</keyword>
<dbReference type="VEuPathDB" id="FungiDB:PHYBLDRAFT_157965"/>